<feature type="transmembrane region" description="Helical" evidence="4">
    <location>
        <begin position="72"/>
        <end position="93"/>
    </location>
</feature>
<reference evidence="8" key="1">
    <citation type="journal article" date="2018" name="Gigascience">
        <title>Genome assembly of the Pink Ipe (Handroanthus impetiginosus, Bignoniaceae), a highly valued, ecologically keystone Neotropical timber forest tree.</title>
        <authorList>
            <person name="Silva-Junior O.B."/>
            <person name="Grattapaglia D."/>
            <person name="Novaes E."/>
            <person name="Collevatti R.G."/>
        </authorList>
    </citation>
    <scope>NUCLEOTIDE SEQUENCE [LARGE SCALE GENOMIC DNA]</scope>
    <source>
        <strain evidence="8">cv. UFG-1</strain>
    </source>
</reference>
<gene>
    <name evidence="7" type="ORF">CDL12_02987</name>
</gene>
<evidence type="ECO:0000256" key="4">
    <source>
        <dbReference type="SAM" id="Phobius"/>
    </source>
</evidence>
<organism evidence="7 8">
    <name type="scientific">Handroanthus impetiginosus</name>
    <dbReference type="NCBI Taxonomy" id="429701"/>
    <lineage>
        <taxon>Eukaryota</taxon>
        <taxon>Viridiplantae</taxon>
        <taxon>Streptophyta</taxon>
        <taxon>Embryophyta</taxon>
        <taxon>Tracheophyta</taxon>
        <taxon>Spermatophyta</taxon>
        <taxon>Magnoliopsida</taxon>
        <taxon>eudicotyledons</taxon>
        <taxon>Gunneridae</taxon>
        <taxon>Pentapetalae</taxon>
        <taxon>asterids</taxon>
        <taxon>lamiids</taxon>
        <taxon>Lamiales</taxon>
        <taxon>Bignoniaceae</taxon>
        <taxon>Crescentiina</taxon>
        <taxon>Tabebuia alliance</taxon>
        <taxon>Handroanthus</taxon>
    </lineage>
</organism>
<dbReference type="PROSITE" id="PS50222">
    <property type="entry name" value="EF_HAND_2"/>
    <property type="match status" value="2"/>
</dbReference>
<dbReference type="GO" id="GO:0015369">
    <property type="term" value="F:calcium:proton antiporter activity"/>
    <property type="evidence" value="ECO:0007669"/>
    <property type="project" value="TreeGrafter"/>
</dbReference>
<dbReference type="AlphaFoldDB" id="A0A2G9I3E1"/>
<proteinExistence type="predicted"/>
<feature type="signal peptide" evidence="5">
    <location>
        <begin position="1"/>
        <end position="23"/>
    </location>
</feature>
<feature type="transmembrane region" description="Helical" evidence="4">
    <location>
        <begin position="437"/>
        <end position="456"/>
    </location>
</feature>
<dbReference type="GO" id="GO:0006874">
    <property type="term" value="P:intracellular calcium ion homeostasis"/>
    <property type="evidence" value="ECO:0007669"/>
    <property type="project" value="TreeGrafter"/>
</dbReference>
<evidence type="ECO:0000313" key="8">
    <source>
        <dbReference type="Proteomes" id="UP000231279"/>
    </source>
</evidence>
<accession>A0A2G9I3E1</accession>
<evidence type="ECO:0000259" key="6">
    <source>
        <dbReference type="PROSITE" id="PS50222"/>
    </source>
</evidence>
<feature type="transmembrane region" description="Helical" evidence="4">
    <location>
        <begin position="382"/>
        <end position="402"/>
    </location>
</feature>
<dbReference type="InterPro" id="IPR004713">
    <property type="entry name" value="CaH_exchang"/>
</dbReference>
<keyword evidence="8" id="KW-1185">Reference proteome</keyword>
<feature type="domain" description="EF-hand" evidence="6">
    <location>
        <begin position="328"/>
        <end position="363"/>
    </location>
</feature>
<dbReference type="InterPro" id="IPR002048">
    <property type="entry name" value="EF_hand_dom"/>
</dbReference>
<evidence type="ECO:0000256" key="2">
    <source>
        <dbReference type="ARBA" id="ARBA00022837"/>
    </source>
</evidence>
<dbReference type="CDD" id="cd00051">
    <property type="entry name" value="EFh"/>
    <property type="match status" value="1"/>
</dbReference>
<feature type="transmembrane region" description="Helical" evidence="4">
    <location>
        <begin position="145"/>
        <end position="168"/>
    </location>
</feature>
<comment type="caution">
    <text evidence="7">The sequence shown here is derived from an EMBL/GenBank/DDBJ whole genome shotgun (WGS) entry which is preliminary data.</text>
</comment>
<dbReference type="OrthoDB" id="26525at2759"/>
<keyword evidence="1" id="KW-0813">Transport</keyword>
<dbReference type="SMART" id="SM00054">
    <property type="entry name" value="EFh"/>
    <property type="match status" value="2"/>
</dbReference>
<keyword evidence="3" id="KW-0406">Ion transport</keyword>
<dbReference type="InterPro" id="IPR011992">
    <property type="entry name" value="EF-hand-dom_pair"/>
</dbReference>
<dbReference type="Proteomes" id="UP000231279">
    <property type="component" value="Unassembled WGS sequence"/>
</dbReference>
<feature type="transmembrane region" description="Helical" evidence="4">
    <location>
        <begin position="414"/>
        <end position="430"/>
    </location>
</feature>
<dbReference type="GO" id="GO:0005509">
    <property type="term" value="F:calcium ion binding"/>
    <property type="evidence" value="ECO:0007669"/>
    <property type="project" value="InterPro"/>
</dbReference>
<dbReference type="EMBL" id="NKXS01000436">
    <property type="protein sequence ID" value="PIN24277.1"/>
    <property type="molecule type" value="Genomic_DNA"/>
</dbReference>
<dbReference type="InterPro" id="IPR018247">
    <property type="entry name" value="EF_Hand_1_Ca_BS"/>
</dbReference>
<sequence>MAKINGLLIVSLLLLLMSHPAYSRSIREGLDQVLSDGVDPYESKPSFLEWELSSDTDTCEPTYGILPCSSNVWGLLFLIVVYEILLSFGGRYVGIGSELFFKAIGPDHKFGASLFQFLGTIPQIVLVLVSSLTGSVEAAQQQAKMGMGLVAGATAMLLTLLWGFSVVLGSYDPSEDHNPGTESPGTWRVTPKYKGFGVVTDAETSYTARLISATLIPFLILLLAKVFNSSSGRSWIILIAFLVTVILLIAYVYYQTFQPWIRHRRFEHLMDTCAQDKIVELFSKNGKPDQQKIKELFVKIDIDHDGSISLSELRVWLFGIDVDANKLSIERDVESILETFDTNGDGLIGDTEFVQGMTQLVSHLCKHIPDQLKKSKQTNSQLYGGAYMNNIIGLIVFLAPVYARNLSVDVFRDVLVVLIICIVMTLLTSFRTTFPCWIGYVVLLLYPISLALVYALNSASIGL</sequence>
<keyword evidence="4" id="KW-0812">Transmembrane</keyword>
<feature type="domain" description="EF-hand" evidence="6">
    <location>
        <begin position="288"/>
        <end position="323"/>
    </location>
</feature>
<dbReference type="PANTHER" id="PTHR31503:SF80">
    <property type="entry name" value="EF-HAND DOMAIN-CONTAINING PROTEIN"/>
    <property type="match status" value="1"/>
</dbReference>
<dbReference type="Gene3D" id="1.10.238.10">
    <property type="entry name" value="EF-hand"/>
    <property type="match status" value="1"/>
</dbReference>
<feature type="transmembrane region" description="Helical" evidence="4">
    <location>
        <begin position="234"/>
        <end position="254"/>
    </location>
</feature>
<evidence type="ECO:0000256" key="5">
    <source>
        <dbReference type="SAM" id="SignalP"/>
    </source>
</evidence>
<name>A0A2G9I3E1_9LAMI</name>
<keyword evidence="5" id="KW-0732">Signal</keyword>
<keyword evidence="2" id="KW-0106">Calcium</keyword>
<evidence type="ECO:0000313" key="7">
    <source>
        <dbReference type="EMBL" id="PIN24277.1"/>
    </source>
</evidence>
<dbReference type="GO" id="GO:0016020">
    <property type="term" value="C:membrane"/>
    <property type="evidence" value="ECO:0007669"/>
    <property type="project" value="InterPro"/>
</dbReference>
<dbReference type="Pfam" id="PF13499">
    <property type="entry name" value="EF-hand_7"/>
    <property type="match status" value="1"/>
</dbReference>
<dbReference type="PROSITE" id="PS00018">
    <property type="entry name" value="EF_HAND_1"/>
    <property type="match status" value="2"/>
</dbReference>
<dbReference type="PANTHER" id="PTHR31503">
    <property type="entry name" value="VACUOLAR CALCIUM ION TRANSPORTER"/>
    <property type="match status" value="1"/>
</dbReference>
<protein>
    <recommendedName>
        <fullName evidence="6">EF-hand domain-containing protein</fullName>
    </recommendedName>
</protein>
<dbReference type="SUPFAM" id="SSF47473">
    <property type="entry name" value="EF-hand"/>
    <property type="match status" value="1"/>
</dbReference>
<keyword evidence="4" id="KW-0472">Membrane</keyword>
<evidence type="ECO:0000256" key="1">
    <source>
        <dbReference type="ARBA" id="ARBA00022449"/>
    </source>
</evidence>
<keyword evidence="1" id="KW-0050">Antiport</keyword>
<feature type="transmembrane region" description="Helical" evidence="4">
    <location>
        <begin position="114"/>
        <end position="133"/>
    </location>
</feature>
<evidence type="ECO:0000256" key="3">
    <source>
        <dbReference type="ARBA" id="ARBA00023065"/>
    </source>
</evidence>
<feature type="chain" id="PRO_5013930287" description="EF-hand domain-containing protein" evidence="5">
    <location>
        <begin position="24"/>
        <end position="463"/>
    </location>
</feature>
<keyword evidence="4" id="KW-1133">Transmembrane helix</keyword>